<gene>
    <name evidence="2" type="ORF">RhiirA1_457144</name>
</gene>
<feature type="compositionally biased region" description="Basic and acidic residues" evidence="1">
    <location>
        <begin position="188"/>
        <end position="199"/>
    </location>
</feature>
<reference evidence="2 3" key="1">
    <citation type="submission" date="2017-10" db="EMBL/GenBank/DDBJ databases">
        <title>Extensive intraspecific genome diversity in a model arbuscular mycorrhizal fungus.</title>
        <authorList>
            <person name="Chen E.C.H."/>
            <person name="Morin E."/>
            <person name="Baudet D."/>
            <person name="Noel J."/>
            <person name="Ndikumana S."/>
            <person name="Charron P."/>
            <person name="St-Onge C."/>
            <person name="Giorgi J."/>
            <person name="Grigoriev I.V."/>
            <person name="Roux C."/>
            <person name="Martin F.M."/>
            <person name="Corradi N."/>
        </authorList>
    </citation>
    <scope>NUCLEOTIDE SEQUENCE [LARGE SCALE GENOMIC DNA]</scope>
    <source>
        <strain evidence="2 3">A1</strain>
    </source>
</reference>
<proteinExistence type="predicted"/>
<accession>A0A2N0RYX2</accession>
<comment type="caution">
    <text evidence="2">The sequence shown here is derived from an EMBL/GenBank/DDBJ whole genome shotgun (WGS) entry which is preliminary data.</text>
</comment>
<feature type="compositionally biased region" description="Low complexity" evidence="1">
    <location>
        <begin position="82"/>
        <end position="124"/>
    </location>
</feature>
<organism evidence="2 3">
    <name type="scientific">Rhizophagus irregularis</name>
    <dbReference type="NCBI Taxonomy" id="588596"/>
    <lineage>
        <taxon>Eukaryota</taxon>
        <taxon>Fungi</taxon>
        <taxon>Fungi incertae sedis</taxon>
        <taxon>Mucoromycota</taxon>
        <taxon>Glomeromycotina</taxon>
        <taxon>Glomeromycetes</taxon>
        <taxon>Glomerales</taxon>
        <taxon>Glomeraceae</taxon>
        <taxon>Rhizophagus</taxon>
    </lineage>
</organism>
<evidence type="ECO:0000313" key="3">
    <source>
        <dbReference type="Proteomes" id="UP000232688"/>
    </source>
</evidence>
<reference evidence="2 3" key="2">
    <citation type="submission" date="2017-10" db="EMBL/GenBank/DDBJ databases">
        <title>Genome analyses suggest a sexual origin of heterokaryosis in a supposedly ancient asexual fungus.</title>
        <authorList>
            <person name="Corradi N."/>
            <person name="Sedzielewska K."/>
            <person name="Noel J."/>
            <person name="Charron P."/>
            <person name="Farinelli L."/>
            <person name="Marton T."/>
            <person name="Kruger M."/>
            <person name="Pelin A."/>
            <person name="Brachmann A."/>
            <person name="Corradi N."/>
        </authorList>
    </citation>
    <scope>NUCLEOTIDE SEQUENCE [LARGE SCALE GENOMIC DNA]</scope>
    <source>
        <strain evidence="2 3">A1</strain>
    </source>
</reference>
<evidence type="ECO:0000256" key="1">
    <source>
        <dbReference type="SAM" id="MobiDB-lite"/>
    </source>
</evidence>
<protein>
    <submittedName>
        <fullName evidence="2">Uncharacterized protein</fullName>
    </submittedName>
</protein>
<dbReference type="VEuPathDB" id="FungiDB:FUN_000451"/>
<feature type="region of interest" description="Disordered" evidence="1">
    <location>
        <begin position="1"/>
        <end position="132"/>
    </location>
</feature>
<dbReference type="VEuPathDB" id="FungiDB:RhiirA1_457144"/>
<feature type="region of interest" description="Disordered" evidence="1">
    <location>
        <begin position="188"/>
        <end position="213"/>
    </location>
</feature>
<feature type="compositionally biased region" description="Basic residues" evidence="1">
    <location>
        <begin position="486"/>
        <end position="496"/>
    </location>
</feature>
<dbReference type="Proteomes" id="UP000232688">
    <property type="component" value="Unassembled WGS sequence"/>
</dbReference>
<sequence>MSSQDRNKPVQEKESHRRSSLIKHWEPSQPPSQSQSQPQWSQQYLSQSSQLLPSLRSSQQQYPYPSQRFSSRQHSPYPLYPYPSSQQQSPYPSSQQQSPYPSSQQQSPYPSSQQQLPYPSYSSQHLQHPSTQLLSDEEIDNLLATLFLQIEDIMSRAVNPVYVRQSIAERFAMTLPEHLHDQIEQMIHRGKRSSEERSRTSSSSTPIMTTPTLTRTDSMDTLEEIPLITQSSTSTSSLGIAIPSVTSSTLPRMNPMDDMEEELLSSGLQLPKFYLKNRRYPTSIRPYANSPEKFTDLINELKSLFLRTRNLDKSNNNQIIEDFLASLLPTFMNDHPDILHNVAKSFRKTWSYWRNTLWDNIKLRYETYQKRKEKDESLDFKPYLKGRHIEEIFNLWLKFSDKPISQENENSLKNLILFGFHCLEIYNSDARDRFFTHTGNLYTVNNIFNNLSGYNIGSSIDLSKYEIENNDDDDSNSSSEDEPKPKSKKSTKKRKK</sequence>
<evidence type="ECO:0000313" key="2">
    <source>
        <dbReference type="EMBL" id="PKC68513.1"/>
    </source>
</evidence>
<dbReference type="AlphaFoldDB" id="A0A2N0RYX2"/>
<feature type="compositionally biased region" description="Low complexity" evidence="1">
    <location>
        <begin position="31"/>
        <end position="70"/>
    </location>
</feature>
<name>A0A2N0RYX2_9GLOM</name>
<feature type="region of interest" description="Disordered" evidence="1">
    <location>
        <begin position="467"/>
        <end position="496"/>
    </location>
</feature>
<feature type="compositionally biased region" description="Low complexity" evidence="1">
    <location>
        <begin position="200"/>
        <end position="213"/>
    </location>
</feature>
<dbReference type="EMBL" id="LLXH01000328">
    <property type="protein sequence ID" value="PKC68513.1"/>
    <property type="molecule type" value="Genomic_DNA"/>
</dbReference>
<dbReference type="VEuPathDB" id="FungiDB:RhiirFUN_004935"/>
<feature type="compositionally biased region" description="Basic and acidic residues" evidence="1">
    <location>
        <begin position="1"/>
        <end position="17"/>
    </location>
</feature>